<keyword evidence="7 19" id="KW-1003">Cell membrane</keyword>
<evidence type="ECO:0000256" key="13">
    <source>
        <dbReference type="ARBA" id="ARBA00023136"/>
    </source>
</evidence>
<keyword evidence="10 19" id="KW-0812">Transmembrane</keyword>
<dbReference type="GO" id="GO:0005886">
    <property type="term" value="C:plasma membrane"/>
    <property type="evidence" value="ECO:0007669"/>
    <property type="project" value="UniProtKB-SubCell"/>
</dbReference>
<feature type="transmembrane region" description="Helical" evidence="19">
    <location>
        <begin position="204"/>
        <end position="221"/>
    </location>
</feature>
<evidence type="ECO:0000313" key="20">
    <source>
        <dbReference type="EMBL" id="SEN48571.1"/>
    </source>
</evidence>
<evidence type="ECO:0000256" key="3">
    <source>
        <dbReference type="ARBA" id="ARBA00004663"/>
    </source>
</evidence>
<evidence type="ECO:0000256" key="18">
    <source>
        <dbReference type="ARBA" id="ARBA00049504"/>
    </source>
</evidence>
<evidence type="ECO:0000313" key="21">
    <source>
        <dbReference type="Proteomes" id="UP000199512"/>
    </source>
</evidence>
<feature type="transmembrane region" description="Helical" evidence="19">
    <location>
        <begin position="31"/>
        <end position="51"/>
    </location>
</feature>
<comment type="function">
    <text evidence="14 19">Joins adenosylcobinamide-GDP and alpha-ribazole to generate adenosylcobalamin (Ado-cobalamin). Also synthesizes adenosylcobalamin 5'-phosphate from adenosylcobinamide-GDP and alpha-ribazole 5'-phosphate.</text>
</comment>
<feature type="transmembrane region" description="Helical" evidence="19">
    <location>
        <begin position="179"/>
        <end position="198"/>
    </location>
</feature>
<comment type="catalytic activity">
    <reaction evidence="17 19">
        <text>alpha-ribazole + adenosylcob(III)inamide-GDP = adenosylcob(III)alamin + GMP + H(+)</text>
        <dbReference type="Rhea" id="RHEA:16049"/>
        <dbReference type="ChEBI" id="CHEBI:10329"/>
        <dbReference type="ChEBI" id="CHEBI:15378"/>
        <dbReference type="ChEBI" id="CHEBI:18408"/>
        <dbReference type="ChEBI" id="CHEBI:58115"/>
        <dbReference type="ChEBI" id="CHEBI:60487"/>
        <dbReference type="EC" id="2.7.8.26"/>
    </reaction>
</comment>
<dbReference type="RefSeq" id="WP_091974940.1">
    <property type="nucleotide sequence ID" value="NZ_FODF01000004.1"/>
</dbReference>
<reference evidence="20 21" key="1">
    <citation type="submission" date="2016-10" db="EMBL/GenBank/DDBJ databases">
        <authorList>
            <person name="de Groot N.N."/>
        </authorList>
    </citation>
    <scope>NUCLEOTIDE SEQUENCE [LARGE SCALE GENOMIC DNA]</scope>
    <source>
        <strain evidence="20 21">Calf135</strain>
    </source>
</reference>
<dbReference type="PANTHER" id="PTHR34148:SF1">
    <property type="entry name" value="ADENOSYLCOBINAMIDE-GDP RIBAZOLETRANSFERASE"/>
    <property type="match status" value="1"/>
</dbReference>
<keyword evidence="12 19" id="KW-1133">Transmembrane helix</keyword>
<dbReference type="InterPro" id="IPR003805">
    <property type="entry name" value="CobS"/>
</dbReference>
<dbReference type="GO" id="GO:0008818">
    <property type="term" value="F:cobalamin 5'-phosphate synthase activity"/>
    <property type="evidence" value="ECO:0007669"/>
    <property type="project" value="UniProtKB-UniRule"/>
</dbReference>
<proteinExistence type="inferred from homology"/>
<dbReference type="NCBIfam" id="TIGR00317">
    <property type="entry name" value="cobS"/>
    <property type="match status" value="1"/>
</dbReference>
<evidence type="ECO:0000256" key="19">
    <source>
        <dbReference type="HAMAP-Rule" id="MF_00719"/>
    </source>
</evidence>
<dbReference type="Pfam" id="PF02654">
    <property type="entry name" value="CobS"/>
    <property type="match status" value="1"/>
</dbReference>
<dbReference type="OrthoDB" id="9794626at2"/>
<evidence type="ECO:0000256" key="14">
    <source>
        <dbReference type="ARBA" id="ARBA00025228"/>
    </source>
</evidence>
<feature type="transmembrane region" description="Helical" evidence="19">
    <location>
        <begin position="113"/>
        <end position="132"/>
    </location>
</feature>
<evidence type="ECO:0000256" key="1">
    <source>
        <dbReference type="ARBA" id="ARBA00001946"/>
    </source>
</evidence>
<dbReference type="Proteomes" id="UP000199512">
    <property type="component" value="Unassembled WGS sequence"/>
</dbReference>
<dbReference type="AlphaFoldDB" id="A0A1H8GWQ7"/>
<gene>
    <name evidence="19" type="primary">cobS</name>
    <name evidence="20" type="ORF">SAMN05216454_104140</name>
</gene>
<dbReference type="EMBL" id="FODF01000004">
    <property type="protein sequence ID" value="SEN48571.1"/>
    <property type="molecule type" value="Genomic_DNA"/>
</dbReference>
<dbReference type="GO" id="GO:0009236">
    <property type="term" value="P:cobalamin biosynthetic process"/>
    <property type="evidence" value="ECO:0007669"/>
    <property type="project" value="UniProtKB-UniRule"/>
</dbReference>
<evidence type="ECO:0000256" key="17">
    <source>
        <dbReference type="ARBA" id="ARBA00048623"/>
    </source>
</evidence>
<evidence type="ECO:0000256" key="7">
    <source>
        <dbReference type="ARBA" id="ARBA00022475"/>
    </source>
</evidence>
<comment type="pathway">
    <text evidence="3 19">Cofactor biosynthesis; adenosylcobalamin biosynthesis; adenosylcobalamin from cob(II)yrinate a,c-diamide: step 7/7.</text>
</comment>
<evidence type="ECO:0000256" key="6">
    <source>
        <dbReference type="ARBA" id="ARBA00015850"/>
    </source>
</evidence>
<name>A0A1H8GWQ7_9FIRM</name>
<evidence type="ECO:0000256" key="2">
    <source>
        <dbReference type="ARBA" id="ARBA00004651"/>
    </source>
</evidence>
<dbReference type="UniPathway" id="UPA00148">
    <property type="reaction ID" value="UER00238"/>
</dbReference>
<keyword evidence="9 19" id="KW-0808">Transferase</keyword>
<evidence type="ECO:0000256" key="9">
    <source>
        <dbReference type="ARBA" id="ARBA00022679"/>
    </source>
</evidence>
<keyword evidence="8 19" id="KW-0169">Cobalamin biosynthesis</keyword>
<evidence type="ECO:0000256" key="5">
    <source>
        <dbReference type="ARBA" id="ARBA00013200"/>
    </source>
</evidence>
<keyword evidence="13 19" id="KW-0472">Membrane</keyword>
<sequence length="260" mass="29276">MNKFLNLLQFLTRITVSKNLKYNEEMGSSMMYFPMVGMVIGLIITITAFILKMIVGFEKIHLLIAGIIVMEEVVITGGLHIDGFGDTFDGLFSYRSKERVLEIMKDPTMGTNGILAIVFLIVFKVIAVDIAIEKDILWALFSMPAVARFAPVIMSYRAVSARKNGMGELFIGKCDKKNLFAAFIFSLLSVAIPSFLHYRNIEISLIYSFSILLIALYSRLFRKSVYRQIDGITGDILGCSTEMSELIFIIYVVIISQWIA</sequence>
<evidence type="ECO:0000256" key="4">
    <source>
        <dbReference type="ARBA" id="ARBA00010561"/>
    </source>
</evidence>
<dbReference type="EC" id="2.7.8.26" evidence="5 19"/>
<protein>
    <recommendedName>
        <fullName evidence="6 19">Adenosylcobinamide-GDP ribazoletransferase</fullName>
        <ecNumber evidence="5 19">2.7.8.26</ecNumber>
    </recommendedName>
    <alternativeName>
        <fullName evidence="16 19">Cobalamin synthase</fullName>
    </alternativeName>
    <alternativeName>
        <fullName evidence="15 19">Cobalamin-5'-phosphate synthase</fullName>
    </alternativeName>
</protein>
<organism evidence="20 21">
    <name type="scientific">Peptostreptococcus russellii</name>
    <dbReference type="NCBI Taxonomy" id="215200"/>
    <lineage>
        <taxon>Bacteria</taxon>
        <taxon>Bacillati</taxon>
        <taxon>Bacillota</taxon>
        <taxon>Clostridia</taxon>
        <taxon>Peptostreptococcales</taxon>
        <taxon>Peptostreptococcaceae</taxon>
        <taxon>Peptostreptococcus</taxon>
    </lineage>
</organism>
<dbReference type="PANTHER" id="PTHR34148">
    <property type="entry name" value="ADENOSYLCOBINAMIDE-GDP RIBAZOLETRANSFERASE"/>
    <property type="match status" value="1"/>
</dbReference>
<accession>A0A1H8GWQ7</accession>
<evidence type="ECO:0000256" key="12">
    <source>
        <dbReference type="ARBA" id="ARBA00022989"/>
    </source>
</evidence>
<keyword evidence="11 19" id="KW-0460">Magnesium</keyword>
<evidence type="ECO:0000256" key="16">
    <source>
        <dbReference type="ARBA" id="ARBA00032853"/>
    </source>
</evidence>
<dbReference type="STRING" id="215200.SAMN05216454_104140"/>
<feature type="transmembrane region" description="Helical" evidence="19">
    <location>
        <begin position="138"/>
        <end position="159"/>
    </location>
</feature>
<evidence type="ECO:0000256" key="8">
    <source>
        <dbReference type="ARBA" id="ARBA00022573"/>
    </source>
</evidence>
<evidence type="ECO:0000256" key="15">
    <source>
        <dbReference type="ARBA" id="ARBA00032605"/>
    </source>
</evidence>
<comment type="subcellular location">
    <subcellularLocation>
        <location evidence="2 19">Cell membrane</location>
        <topology evidence="2 19">Multi-pass membrane protein</topology>
    </subcellularLocation>
</comment>
<evidence type="ECO:0000256" key="10">
    <source>
        <dbReference type="ARBA" id="ARBA00022692"/>
    </source>
</evidence>
<comment type="cofactor">
    <cofactor evidence="1 19">
        <name>Mg(2+)</name>
        <dbReference type="ChEBI" id="CHEBI:18420"/>
    </cofactor>
</comment>
<comment type="similarity">
    <text evidence="4 19">Belongs to the CobS family.</text>
</comment>
<dbReference type="HAMAP" id="MF_00719">
    <property type="entry name" value="CobS"/>
    <property type="match status" value="1"/>
</dbReference>
<evidence type="ECO:0000256" key="11">
    <source>
        <dbReference type="ARBA" id="ARBA00022842"/>
    </source>
</evidence>
<comment type="catalytic activity">
    <reaction evidence="18 19">
        <text>alpha-ribazole 5'-phosphate + adenosylcob(III)inamide-GDP = adenosylcob(III)alamin 5'-phosphate + GMP + H(+)</text>
        <dbReference type="Rhea" id="RHEA:23560"/>
        <dbReference type="ChEBI" id="CHEBI:15378"/>
        <dbReference type="ChEBI" id="CHEBI:57918"/>
        <dbReference type="ChEBI" id="CHEBI:58115"/>
        <dbReference type="ChEBI" id="CHEBI:60487"/>
        <dbReference type="ChEBI" id="CHEBI:60493"/>
        <dbReference type="EC" id="2.7.8.26"/>
    </reaction>
</comment>
<dbReference type="GO" id="GO:0051073">
    <property type="term" value="F:adenosylcobinamide-GDP ribazoletransferase activity"/>
    <property type="evidence" value="ECO:0007669"/>
    <property type="project" value="UniProtKB-UniRule"/>
</dbReference>
<keyword evidence="21" id="KW-1185">Reference proteome</keyword>